<keyword evidence="5" id="KW-1185">Reference proteome</keyword>
<dbReference type="InterPro" id="IPR001647">
    <property type="entry name" value="HTH_TetR"/>
</dbReference>
<dbReference type="PANTHER" id="PTHR30055:SF226">
    <property type="entry name" value="HTH-TYPE TRANSCRIPTIONAL REGULATOR PKSA"/>
    <property type="match status" value="1"/>
</dbReference>
<dbReference type="GO" id="GO:0000976">
    <property type="term" value="F:transcription cis-regulatory region binding"/>
    <property type="evidence" value="ECO:0007669"/>
    <property type="project" value="TreeGrafter"/>
</dbReference>
<feature type="domain" description="HTH tetR-type" evidence="3">
    <location>
        <begin position="28"/>
        <end position="88"/>
    </location>
</feature>
<proteinExistence type="predicted"/>
<dbReference type="EMBL" id="AP022614">
    <property type="protein sequence ID" value="BBZ48090.1"/>
    <property type="molecule type" value="Genomic_DNA"/>
</dbReference>
<dbReference type="InterPro" id="IPR009057">
    <property type="entry name" value="Homeodomain-like_sf"/>
</dbReference>
<evidence type="ECO:0000313" key="5">
    <source>
        <dbReference type="Proteomes" id="UP000467105"/>
    </source>
</evidence>
<evidence type="ECO:0000256" key="2">
    <source>
        <dbReference type="PROSITE-ProRule" id="PRU00335"/>
    </source>
</evidence>
<keyword evidence="1 2" id="KW-0238">DNA-binding</keyword>
<name>A0A7I7Z261_9MYCO</name>
<evidence type="ECO:0000256" key="1">
    <source>
        <dbReference type="ARBA" id="ARBA00023125"/>
    </source>
</evidence>
<evidence type="ECO:0000313" key="4">
    <source>
        <dbReference type="EMBL" id="BBZ48090.1"/>
    </source>
</evidence>
<protein>
    <submittedName>
        <fullName evidence="4">Putative TetR-family transcriptional regulator</fullName>
    </submittedName>
</protein>
<dbReference type="PANTHER" id="PTHR30055">
    <property type="entry name" value="HTH-TYPE TRANSCRIPTIONAL REGULATOR RUTR"/>
    <property type="match status" value="1"/>
</dbReference>
<dbReference type="InterPro" id="IPR050109">
    <property type="entry name" value="HTH-type_TetR-like_transc_reg"/>
</dbReference>
<accession>A0A7I7Z261</accession>
<dbReference type="AlphaFoldDB" id="A0A7I7Z261"/>
<dbReference type="Gene3D" id="1.10.357.10">
    <property type="entry name" value="Tetracycline Repressor, domain 2"/>
    <property type="match status" value="1"/>
</dbReference>
<dbReference type="PRINTS" id="PR00455">
    <property type="entry name" value="HTHTETR"/>
</dbReference>
<dbReference type="GO" id="GO:0003700">
    <property type="term" value="F:DNA-binding transcription factor activity"/>
    <property type="evidence" value="ECO:0007669"/>
    <property type="project" value="TreeGrafter"/>
</dbReference>
<feature type="DNA-binding region" description="H-T-H motif" evidence="2">
    <location>
        <begin position="51"/>
        <end position="70"/>
    </location>
</feature>
<gene>
    <name evidence="4" type="ORF">MPRM_53710</name>
</gene>
<dbReference type="PROSITE" id="PS50977">
    <property type="entry name" value="HTH_TETR_2"/>
    <property type="match status" value="1"/>
</dbReference>
<dbReference type="SUPFAM" id="SSF46689">
    <property type="entry name" value="Homeodomain-like"/>
    <property type="match status" value="1"/>
</dbReference>
<reference evidence="4 5" key="1">
    <citation type="journal article" date="2019" name="Emerg. Microbes Infect.">
        <title>Comprehensive subspecies identification of 175 nontuberculous mycobacteria species based on 7547 genomic profiles.</title>
        <authorList>
            <person name="Matsumoto Y."/>
            <person name="Kinjo T."/>
            <person name="Motooka D."/>
            <person name="Nabeya D."/>
            <person name="Jung N."/>
            <person name="Uechi K."/>
            <person name="Horii T."/>
            <person name="Iida T."/>
            <person name="Fujita J."/>
            <person name="Nakamura S."/>
        </authorList>
    </citation>
    <scope>NUCLEOTIDE SEQUENCE [LARGE SCALE GENOMIC DNA]</scope>
    <source>
        <strain evidence="4 5">JCM 14742</strain>
    </source>
</reference>
<dbReference type="Proteomes" id="UP000467105">
    <property type="component" value="Chromosome"/>
</dbReference>
<organism evidence="4 5">
    <name type="scientific">Mycobacterium parmense</name>
    <dbReference type="NCBI Taxonomy" id="185642"/>
    <lineage>
        <taxon>Bacteria</taxon>
        <taxon>Bacillati</taxon>
        <taxon>Actinomycetota</taxon>
        <taxon>Actinomycetes</taxon>
        <taxon>Mycobacteriales</taxon>
        <taxon>Mycobacteriaceae</taxon>
        <taxon>Mycobacterium</taxon>
        <taxon>Mycobacterium simiae complex</taxon>
    </lineage>
</organism>
<dbReference type="Pfam" id="PF00440">
    <property type="entry name" value="TetR_N"/>
    <property type="match status" value="1"/>
</dbReference>
<evidence type="ECO:0000259" key="3">
    <source>
        <dbReference type="PROSITE" id="PS50977"/>
    </source>
</evidence>
<sequence>MAPKAKAREDVVEVGERRVRRTQAERSAAMRTRLLDATIECLVTYGYAGTTTPRVAERAGVTRGAQIHHFRAKEDLVVAAIEHLAQQRVQAAMREFGRMTATSDPVSTMLDFLWEAHQGPMFIAAVELWVAARTDAVLASHVERVEPLVNSTLISAIAQLVPDHAARKDLRNFVYTAMDALRGILLASFVDRDTDRARRRWHRAAEQLRIAAGGLLTADSVD</sequence>